<protein>
    <recommendedName>
        <fullName evidence="3">ABM domain-containing protein</fullName>
    </recommendedName>
</protein>
<organism evidence="1 2">
    <name type="scientific">SAR92 bacterium BACL26 MAG-121220-bin70</name>
    <dbReference type="NCBI Taxonomy" id="1655626"/>
    <lineage>
        <taxon>Bacteria</taxon>
        <taxon>Pseudomonadati</taxon>
        <taxon>Pseudomonadota</taxon>
        <taxon>Gammaproteobacteria</taxon>
        <taxon>Cellvibrionales</taxon>
        <taxon>Porticoccaceae</taxon>
        <taxon>SAR92 clade</taxon>
    </lineage>
</organism>
<accession>A0A0R2UD88</accession>
<comment type="caution">
    <text evidence="1">The sequence shown here is derived from an EMBL/GenBank/DDBJ whole genome shotgun (WGS) entry which is preliminary data.</text>
</comment>
<sequence>MLAVLIKRTLASEMEATYEEFSKKIIQAAVPAQGFISSKAFKDLKDTKIRYTLIQMECLADWKAWYQSDERRAALTQIQPLLREPEHISILTTA</sequence>
<evidence type="ECO:0000313" key="2">
    <source>
        <dbReference type="Proteomes" id="UP000051213"/>
    </source>
</evidence>
<dbReference type="EMBL" id="LICA01000013">
    <property type="protein sequence ID" value="KRO97188.1"/>
    <property type="molecule type" value="Genomic_DNA"/>
</dbReference>
<evidence type="ECO:0000313" key="1">
    <source>
        <dbReference type="EMBL" id="KRO97188.1"/>
    </source>
</evidence>
<name>A0A0R2UD88_9GAMM</name>
<proteinExistence type="predicted"/>
<dbReference type="SUPFAM" id="SSF54909">
    <property type="entry name" value="Dimeric alpha+beta barrel"/>
    <property type="match status" value="1"/>
</dbReference>
<dbReference type="InterPro" id="IPR011008">
    <property type="entry name" value="Dimeric_a/b-barrel"/>
</dbReference>
<dbReference type="Proteomes" id="UP000051213">
    <property type="component" value="Unassembled WGS sequence"/>
</dbReference>
<gene>
    <name evidence="1" type="ORF">ABS24_04195</name>
</gene>
<evidence type="ECO:0008006" key="3">
    <source>
        <dbReference type="Google" id="ProtNLM"/>
    </source>
</evidence>
<dbReference type="AlphaFoldDB" id="A0A0R2UD88"/>
<reference evidence="1 2" key="1">
    <citation type="submission" date="2015-10" db="EMBL/GenBank/DDBJ databases">
        <title>Metagenome-Assembled Genomes uncover a global brackish microbiome.</title>
        <authorList>
            <person name="Hugerth L.W."/>
            <person name="Larsson J."/>
            <person name="Alneberg J."/>
            <person name="Lindh M.V."/>
            <person name="Legrand C."/>
            <person name="Pinhassi J."/>
            <person name="Andersson A.F."/>
        </authorList>
    </citation>
    <scope>NUCLEOTIDE SEQUENCE [LARGE SCALE GENOMIC DNA]</scope>
    <source>
        <strain evidence="1">BACL26 MAG-121220-bin70</strain>
    </source>
</reference>
<dbReference type="Gene3D" id="3.30.70.100">
    <property type="match status" value="1"/>
</dbReference>